<evidence type="ECO:0000313" key="1">
    <source>
        <dbReference type="EMBL" id="ERG62632.1"/>
    </source>
</evidence>
<comment type="caution">
    <text evidence="1">The sequence shown here is derived from an EMBL/GenBank/DDBJ whole genome shotgun (WGS) entry which is preliminary data.</text>
</comment>
<evidence type="ECO:0000313" key="2">
    <source>
        <dbReference type="Proteomes" id="UP000016534"/>
    </source>
</evidence>
<accession>A0ABN0NMV1</accession>
<proteinExistence type="predicted"/>
<protein>
    <submittedName>
        <fullName evidence="1">Uncharacterized protein</fullName>
    </submittedName>
</protein>
<sequence length="45" mass="4926">MVLVGGIGLAAGFSAMKKPPEEKPPKTCVLWLQHNQFTLMQLPSM</sequence>
<name>A0ABN0NMV1_9GAMM</name>
<gene>
    <name evidence="1" type="ORF">PUND_00592</name>
</gene>
<reference evidence="1" key="2">
    <citation type="submission" date="2013-04" db="EMBL/GenBank/DDBJ databases">
        <title>Genome sequence of Pseudoalteromonas undina.</title>
        <authorList>
            <person name="Xie B.-B."/>
            <person name="Rong J.-C."/>
            <person name="Qin Q.-L."/>
            <person name="Shu Y.-L."/>
            <person name="Zhang Y.-Z."/>
        </authorList>
    </citation>
    <scope>NUCLEOTIDE SEQUENCE</scope>
    <source>
        <strain evidence="1">NCIMB 2128</strain>
    </source>
</reference>
<dbReference type="EMBL" id="AHCF02000002">
    <property type="protein sequence ID" value="ERG62632.1"/>
    <property type="molecule type" value="Genomic_DNA"/>
</dbReference>
<dbReference type="Proteomes" id="UP000016534">
    <property type="component" value="Unassembled WGS sequence"/>
</dbReference>
<organism evidence="1 2">
    <name type="scientific">Pseudoalteromonas undina</name>
    <dbReference type="NCBI Taxonomy" id="43660"/>
    <lineage>
        <taxon>Bacteria</taxon>
        <taxon>Pseudomonadati</taxon>
        <taxon>Pseudomonadota</taxon>
        <taxon>Gammaproteobacteria</taxon>
        <taxon>Alteromonadales</taxon>
        <taxon>Pseudoalteromonadaceae</taxon>
        <taxon>Pseudoalteromonas</taxon>
    </lineage>
</organism>
<reference evidence="1" key="1">
    <citation type="journal article" date="2012" name="J. Bacteriol.">
        <title>Genome sequences of type strains of seven species of the marine bacterium Pseudoalteromonas.</title>
        <authorList>
            <person name="Xie B.B."/>
            <person name="Shu Y.L."/>
            <person name="Qin Q.L."/>
            <person name="Rong J.C."/>
            <person name="Zhang X.Y."/>
            <person name="Chen X.L."/>
            <person name="Shi M."/>
            <person name="He H.L."/>
            <person name="Zhou B.C."/>
            <person name="Zhang Y.Z."/>
        </authorList>
    </citation>
    <scope>NUCLEOTIDE SEQUENCE [LARGE SCALE GENOMIC DNA]</scope>
    <source>
        <strain evidence="1">NCIMB 2128</strain>
    </source>
</reference>
<keyword evidence="2" id="KW-1185">Reference proteome</keyword>